<evidence type="ECO:0000313" key="3">
    <source>
        <dbReference type="Proteomes" id="UP000092124"/>
    </source>
</evidence>
<reference evidence="2 3" key="1">
    <citation type="submission" date="2016-06" db="EMBL/GenBank/DDBJ databases">
        <title>The Draft Genome Sequence and Annotation of the Desert Woodrat Neotoma lepida.</title>
        <authorList>
            <person name="Campbell M."/>
            <person name="Oakeson K.F."/>
            <person name="Yandell M."/>
            <person name="Halpert J.R."/>
            <person name="Dearing D."/>
        </authorList>
    </citation>
    <scope>NUCLEOTIDE SEQUENCE [LARGE SCALE GENOMIC DNA]</scope>
    <source>
        <strain evidence="2">417</strain>
        <tissue evidence="2">Liver</tissue>
    </source>
</reference>
<name>A0A1A6H792_NEOLE</name>
<evidence type="ECO:0000256" key="1">
    <source>
        <dbReference type="SAM" id="MobiDB-lite"/>
    </source>
</evidence>
<feature type="non-terminal residue" evidence="2">
    <location>
        <position position="132"/>
    </location>
</feature>
<feature type="region of interest" description="Disordered" evidence="1">
    <location>
        <begin position="23"/>
        <end position="82"/>
    </location>
</feature>
<comment type="caution">
    <text evidence="2">The sequence shown here is derived from an EMBL/GenBank/DDBJ whole genome shotgun (WGS) entry which is preliminary data.</text>
</comment>
<feature type="compositionally biased region" description="Polar residues" evidence="1">
    <location>
        <begin position="66"/>
        <end position="82"/>
    </location>
</feature>
<keyword evidence="3" id="KW-1185">Reference proteome</keyword>
<dbReference type="AlphaFoldDB" id="A0A1A6H792"/>
<organism evidence="2 3">
    <name type="scientific">Neotoma lepida</name>
    <name type="common">Desert woodrat</name>
    <dbReference type="NCBI Taxonomy" id="56216"/>
    <lineage>
        <taxon>Eukaryota</taxon>
        <taxon>Metazoa</taxon>
        <taxon>Chordata</taxon>
        <taxon>Craniata</taxon>
        <taxon>Vertebrata</taxon>
        <taxon>Euteleostomi</taxon>
        <taxon>Mammalia</taxon>
        <taxon>Eutheria</taxon>
        <taxon>Euarchontoglires</taxon>
        <taxon>Glires</taxon>
        <taxon>Rodentia</taxon>
        <taxon>Myomorpha</taxon>
        <taxon>Muroidea</taxon>
        <taxon>Cricetidae</taxon>
        <taxon>Neotominae</taxon>
        <taxon>Neotoma</taxon>
    </lineage>
</organism>
<proteinExistence type="predicted"/>
<sequence length="132" mass="14295">MLCPGRRPMACLEPVPCLHCRSPREPESDCFPSKQDSVGNPQEWHLPSGPGGPKPVSSLCHPQQPPSQSELDQDPPQMSRSSCSWEAEGLHCSCSSRAWPAPSVRWRLGEGLLEGNSSNVSFSVSSSSLGPW</sequence>
<dbReference type="OrthoDB" id="9355041at2759"/>
<accession>A0A1A6H792</accession>
<dbReference type="Proteomes" id="UP000092124">
    <property type="component" value="Unassembled WGS sequence"/>
</dbReference>
<gene>
    <name evidence="2" type="ORF">A6R68_14987</name>
</gene>
<dbReference type="EMBL" id="LZPO01044424">
    <property type="protein sequence ID" value="OBS74468.1"/>
    <property type="molecule type" value="Genomic_DNA"/>
</dbReference>
<dbReference type="STRING" id="56216.A0A1A6H792"/>
<protein>
    <submittedName>
        <fullName evidence="2">Uncharacterized protein</fullName>
    </submittedName>
</protein>
<evidence type="ECO:0000313" key="2">
    <source>
        <dbReference type="EMBL" id="OBS74468.1"/>
    </source>
</evidence>